<dbReference type="EMBL" id="JADEWL010000014">
    <property type="protein sequence ID" value="MBE9212396.1"/>
    <property type="molecule type" value="Genomic_DNA"/>
</dbReference>
<keyword evidence="3" id="KW-1185">Reference proteome</keyword>
<gene>
    <name evidence="2" type="ORF">IQ247_06675</name>
</gene>
<evidence type="ECO:0000313" key="3">
    <source>
        <dbReference type="Proteomes" id="UP000620559"/>
    </source>
</evidence>
<organism evidence="2 3">
    <name type="scientific">Plectonema cf. radiosum LEGE 06105</name>
    <dbReference type="NCBI Taxonomy" id="945769"/>
    <lineage>
        <taxon>Bacteria</taxon>
        <taxon>Bacillati</taxon>
        <taxon>Cyanobacteriota</taxon>
        <taxon>Cyanophyceae</taxon>
        <taxon>Oscillatoriophycideae</taxon>
        <taxon>Oscillatoriales</taxon>
        <taxon>Microcoleaceae</taxon>
        <taxon>Plectonema</taxon>
    </lineage>
</organism>
<sequence length="186" mass="20306">MQSKTSLSSPSKQEFAGTFRLLGRISFWIHLVLGAVAGIILLLVMFSRNFSDINSPFIGLGIFLGVCGVIAVAFRIFWAYRYTRLAKRLQLADTNLHPKKEDIIRVLRVGLIISLIGIGLGFLATEETVIAVLAKTLAQPQGVAVYNPETVVRSVDLLLILADVTIIGAHFLGSVNSLGLVEWLDN</sequence>
<dbReference type="AlphaFoldDB" id="A0A8J7FDS4"/>
<dbReference type="PANTHER" id="PTHR34548:SF2">
    <property type="entry name" value="PROTEIN TIC 21, CHLOROPLASTIC"/>
    <property type="match status" value="1"/>
</dbReference>
<evidence type="ECO:0000313" key="2">
    <source>
        <dbReference type="EMBL" id="MBE9212396.1"/>
    </source>
</evidence>
<feature type="transmembrane region" description="Helical" evidence="1">
    <location>
        <begin position="106"/>
        <end position="124"/>
    </location>
</feature>
<name>A0A8J7FDS4_9CYAN</name>
<protein>
    <submittedName>
        <fullName evidence="2">DUF3611 family protein</fullName>
    </submittedName>
</protein>
<dbReference type="RefSeq" id="WP_193918297.1">
    <property type="nucleotide sequence ID" value="NZ_JADEWL010000014.1"/>
</dbReference>
<feature type="transmembrane region" description="Helical" evidence="1">
    <location>
        <begin position="21"/>
        <end position="45"/>
    </location>
</feature>
<feature type="transmembrane region" description="Helical" evidence="1">
    <location>
        <begin position="157"/>
        <end position="181"/>
    </location>
</feature>
<dbReference type="Proteomes" id="UP000620559">
    <property type="component" value="Unassembled WGS sequence"/>
</dbReference>
<reference evidence="2" key="1">
    <citation type="submission" date="2020-10" db="EMBL/GenBank/DDBJ databases">
        <authorList>
            <person name="Castelo-Branco R."/>
            <person name="Eusebio N."/>
            <person name="Adriana R."/>
            <person name="Vieira A."/>
            <person name="Brugerolle De Fraissinette N."/>
            <person name="Rezende De Castro R."/>
            <person name="Schneider M.P."/>
            <person name="Vasconcelos V."/>
            <person name="Leao P.N."/>
        </authorList>
    </citation>
    <scope>NUCLEOTIDE SEQUENCE</scope>
    <source>
        <strain evidence="2">LEGE 06105</strain>
    </source>
</reference>
<accession>A0A8J7FDS4</accession>
<dbReference type="Pfam" id="PF12263">
    <property type="entry name" value="DUF3611"/>
    <property type="match status" value="1"/>
</dbReference>
<keyword evidence="1" id="KW-0472">Membrane</keyword>
<proteinExistence type="predicted"/>
<evidence type="ECO:0000256" key="1">
    <source>
        <dbReference type="SAM" id="Phobius"/>
    </source>
</evidence>
<keyword evidence="1" id="KW-1133">Transmembrane helix</keyword>
<dbReference type="InterPro" id="IPR022051">
    <property type="entry name" value="DUF3611"/>
</dbReference>
<dbReference type="PANTHER" id="PTHR34548">
    <property type="entry name" value="PROTEIN TIC 21, CHLOROPLASTIC"/>
    <property type="match status" value="1"/>
</dbReference>
<keyword evidence="1" id="KW-0812">Transmembrane</keyword>
<comment type="caution">
    <text evidence="2">The sequence shown here is derived from an EMBL/GenBank/DDBJ whole genome shotgun (WGS) entry which is preliminary data.</text>
</comment>
<feature type="transmembrane region" description="Helical" evidence="1">
    <location>
        <begin position="57"/>
        <end position="78"/>
    </location>
</feature>